<evidence type="ECO:0000256" key="1">
    <source>
        <dbReference type="SAM" id="Phobius"/>
    </source>
</evidence>
<dbReference type="RefSeq" id="WP_150560733.1">
    <property type="nucleotide sequence ID" value="NZ_CABPST010000010.1"/>
</dbReference>
<dbReference type="Proteomes" id="UP000382040">
    <property type="component" value="Unassembled WGS sequence"/>
</dbReference>
<keyword evidence="1" id="KW-1133">Transmembrane helix</keyword>
<sequence>MFDSLVDGFSTAFPAVQTEIYTRIVPPVLFATGPMSLSGDAFDGVPLLLIGALQIVLMRVLLRRPNASDSTSRTDGAGRTESA</sequence>
<dbReference type="AlphaFoldDB" id="A0A5E5BYT8"/>
<keyword evidence="1" id="KW-0472">Membrane</keyword>
<reference evidence="2 3" key="1">
    <citation type="submission" date="2019-08" db="EMBL/GenBank/DDBJ databases">
        <authorList>
            <person name="Peeters C."/>
        </authorList>
    </citation>
    <scope>NUCLEOTIDE SEQUENCE [LARGE SCALE GENOMIC DNA]</scope>
    <source>
        <strain evidence="2 3">LMG 20603</strain>
    </source>
</reference>
<keyword evidence="1" id="KW-0812">Transmembrane</keyword>
<gene>
    <name evidence="2" type="ORF">PBR20603_03472</name>
</gene>
<protein>
    <submittedName>
        <fullName evidence="2">Fatty acid hydroxylase</fullName>
    </submittedName>
</protein>
<evidence type="ECO:0000313" key="3">
    <source>
        <dbReference type="Proteomes" id="UP000382040"/>
    </source>
</evidence>
<evidence type="ECO:0000313" key="2">
    <source>
        <dbReference type="EMBL" id="VVE89500.1"/>
    </source>
</evidence>
<organism evidence="2 3">
    <name type="scientific">Pandoraea bronchicola</name>
    <dbReference type="NCBI Taxonomy" id="2508287"/>
    <lineage>
        <taxon>Bacteria</taxon>
        <taxon>Pseudomonadati</taxon>
        <taxon>Pseudomonadota</taxon>
        <taxon>Betaproteobacteria</taxon>
        <taxon>Burkholderiales</taxon>
        <taxon>Burkholderiaceae</taxon>
        <taxon>Pandoraea</taxon>
    </lineage>
</organism>
<proteinExistence type="predicted"/>
<keyword evidence="3" id="KW-1185">Reference proteome</keyword>
<accession>A0A5E5BYT8</accession>
<feature type="transmembrane region" description="Helical" evidence="1">
    <location>
        <begin position="44"/>
        <end position="62"/>
    </location>
</feature>
<dbReference type="OrthoDB" id="9957672at2"/>
<name>A0A5E5BYT8_9BURK</name>
<dbReference type="EMBL" id="CABPST010000010">
    <property type="protein sequence ID" value="VVE89500.1"/>
    <property type="molecule type" value="Genomic_DNA"/>
</dbReference>